<keyword evidence="1" id="KW-0732">Signal</keyword>
<dbReference type="SUPFAM" id="SSF69318">
    <property type="entry name" value="Integrin alpha N-terminal domain"/>
    <property type="match status" value="1"/>
</dbReference>
<evidence type="ECO:0000313" key="3">
    <source>
        <dbReference type="Proteomes" id="UP001214250"/>
    </source>
</evidence>
<protein>
    <submittedName>
        <fullName evidence="2">VCBS repeat-containing protein</fullName>
    </submittedName>
</protein>
<proteinExistence type="predicted"/>
<dbReference type="Pfam" id="PF13517">
    <property type="entry name" value="FG-GAP_3"/>
    <property type="match status" value="1"/>
</dbReference>
<dbReference type="InterPro" id="IPR013517">
    <property type="entry name" value="FG-GAP"/>
</dbReference>
<dbReference type="EMBL" id="CP117811">
    <property type="protein sequence ID" value="WDE96481.1"/>
    <property type="molecule type" value="Genomic_DNA"/>
</dbReference>
<dbReference type="RefSeq" id="WP_274150546.1">
    <property type="nucleotide sequence ID" value="NZ_CP117811.1"/>
</dbReference>
<evidence type="ECO:0000313" key="2">
    <source>
        <dbReference type="EMBL" id="WDE96481.1"/>
    </source>
</evidence>
<dbReference type="Gene3D" id="2.130.10.130">
    <property type="entry name" value="Integrin alpha, N-terminal"/>
    <property type="match status" value="2"/>
</dbReference>
<accession>A0ABY7VRI2</accession>
<sequence length="380" mass="42735">MNKILCLVIFLVLSTQAKLKFEMRELFSGANVNSAQVWDYDGNGHGDVIFTAKNQLNIAMGPEYKVKVVLEMPAGFRKQAIHSRLMDVDGDGDMDFVGTGQGIYWLECPDNPRDTWSFHQITLDFSGSHCVLIADADEDGQLDIVVNNFQPAEFKRHKGPTKNLYPSSIICYPIPNKPKNQHEWKAYPLADGDAPGGSHYMSMADIDGDGQQEMFTGAKGEKFKNGNYFAIWKAGKDRLKPWDKIKVFKDQMGATHLYGADLNVDGLNDLVASRGHGKGLLWFKAPDFKAIEIDVQLERPHTMDIADLDNDGDIDILACGNDSKRLEWYENDGKGNFTRHIISENQQAYDVSIRDINGDGKLDFVIAGWQQQSVRIYFQK</sequence>
<dbReference type="Proteomes" id="UP001214250">
    <property type="component" value="Chromosome 1"/>
</dbReference>
<dbReference type="InterPro" id="IPR028994">
    <property type="entry name" value="Integrin_alpha_N"/>
</dbReference>
<reference evidence="2 3" key="1">
    <citation type="submission" date="2023-02" db="EMBL/GenBank/DDBJ databases">
        <title>Genome sequence of Lentisphaera profundi SAORIC-696.</title>
        <authorList>
            <person name="Kim e."/>
            <person name="Cho J.-C."/>
            <person name="Choi A."/>
            <person name="Kang I."/>
        </authorList>
    </citation>
    <scope>NUCLEOTIDE SEQUENCE [LARGE SCALE GENOMIC DNA]</scope>
    <source>
        <strain evidence="2 3">SAORIC-696</strain>
    </source>
</reference>
<dbReference type="PANTHER" id="PTHR44103">
    <property type="entry name" value="PROPROTEIN CONVERTASE P"/>
    <property type="match status" value="1"/>
</dbReference>
<dbReference type="PANTHER" id="PTHR44103:SF1">
    <property type="entry name" value="PROPROTEIN CONVERTASE P"/>
    <property type="match status" value="1"/>
</dbReference>
<gene>
    <name evidence="2" type="ORF">PQO03_00690</name>
</gene>
<organism evidence="2 3">
    <name type="scientific">Lentisphaera profundi</name>
    <dbReference type="NCBI Taxonomy" id="1658616"/>
    <lineage>
        <taxon>Bacteria</taxon>
        <taxon>Pseudomonadati</taxon>
        <taxon>Lentisphaerota</taxon>
        <taxon>Lentisphaeria</taxon>
        <taxon>Lentisphaerales</taxon>
        <taxon>Lentisphaeraceae</taxon>
        <taxon>Lentisphaera</taxon>
    </lineage>
</organism>
<evidence type="ECO:0000256" key="1">
    <source>
        <dbReference type="ARBA" id="ARBA00022729"/>
    </source>
</evidence>
<keyword evidence="3" id="KW-1185">Reference proteome</keyword>
<name>A0ABY7VRI2_9BACT</name>